<dbReference type="GO" id="GO:0006631">
    <property type="term" value="P:fatty acid metabolic process"/>
    <property type="evidence" value="ECO:0007669"/>
    <property type="project" value="TreeGrafter"/>
</dbReference>
<gene>
    <name evidence="5" type="ORF">Aru02nite_71980</name>
</gene>
<name>A0A8J3NEF5_9ACTN</name>
<dbReference type="PANTHER" id="PTHR43201">
    <property type="entry name" value="ACYL-COA SYNTHETASE"/>
    <property type="match status" value="1"/>
</dbReference>
<dbReference type="InterPro" id="IPR025110">
    <property type="entry name" value="AMP-bd_C"/>
</dbReference>
<dbReference type="Pfam" id="PF13193">
    <property type="entry name" value="AMP-binding_C"/>
    <property type="match status" value="1"/>
</dbReference>
<evidence type="ECO:0000313" key="6">
    <source>
        <dbReference type="Proteomes" id="UP000612808"/>
    </source>
</evidence>
<feature type="domain" description="AMP-dependent synthetase/ligase" evidence="3">
    <location>
        <begin position="41"/>
        <end position="406"/>
    </location>
</feature>
<accession>A0A8J3NEF5</accession>
<dbReference type="PANTHER" id="PTHR43201:SF5">
    <property type="entry name" value="MEDIUM-CHAIN ACYL-COA LIGASE ACSF2, MITOCHONDRIAL"/>
    <property type="match status" value="1"/>
</dbReference>
<keyword evidence="2 5" id="KW-0436">Ligase</keyword>
<protein>
    <submittedName>
        <fullName evidence="5">Cyclohexanecarboxylate-CoA ligase</fullName>
    </submittedName>
</protein>
<dbReference type="Gene3D" id="3.30.300.30">
    <property type="match status" value="1"/>
</dbReference>
<dbReference type="AlphaFoldDB" id="A0A8J3NEF5"/>
<dbReference type="Proteomes" id="UP000612808">
    <property type="component" value="Unassembled WGS sequence"/>
</dbReference>
<comment type="similarity">
    <text evidence="1">Belongs to the ATP-dependent AMP-binding enzyme family.</text>
</comment>
<feature type="domain" description="AMP-binding enzyme C-terminal" evidence="4">
    <location>
        <begin position="458"/>
        <end position="534"/>
    </location>
</feature>
<dbReference type="Pfam" id="PF00501">
    <property type="entry name" value="AMP-binding"/>
    <property type="match status" value="1"/>
</dbReference>
<comment type="caution">
    <text evidence="5">The sequence shown here is derived from an EMBL/GenBank/DDBJ whole genome shotgun (WGS) entry which is preliminary data.</text>
</comment>
<dbReference type="InterPro" id="IPR045851">
    <property type="entry name" value="AMP-bd_C_sf"/>
</dbReference>
<dbReference type="InterPro" id="IPR042099">
    <property type="entry name" value="ANL_N_sf"/>
</dbReference>
<evidence type="ECO:0000256" key="2">
    <source>
        <dbReference type="ARBA" id="ARBA00022598"/>
    </source>
</evidence>
<dbReference type="InterPro" id="IPR000873">
    <property type="entry name" value="AMP-dep_synth/lig_dom"/>
</dbReference>
<keyword evidence="6" id="KW-1185">Reference proteome</keyword>
<dbReference type="EMBL" id="BOMB01000056">
    <property type="protein sequence ID" value="GID16309.1"/>
    <property type="molecule type" value="Genomic_DNA"/>
</dbReference>
<evidence type="ECO:0000256" key="1">
    <source>
        <dbReference type="ARBA" id="ARBA00006432"/>
    </source>
</evidence>
<dbReference type="SUPFAM" id="SSF56801">
    <property type="entry name" value="Acetyl-CoA synthetase-like"/>
    <property type="match status" value="1"/>
</dbReference>
<proteinExistence type="inferred from homology"/>
<organism evidence="5 6">
    <name type="scientific">Actinocatenispora rupis</name>
    <dbReference type="NCBI Taxonomy" id="519421"/>
    <lineage>
        <taxon>Bacteria</taxon>
        <taxon>Bacillati</taxon>
        <taxon>Actinomycetota</taxon>
        <taxon>Actinomycetes</taxon>
        <taxon>Micromonosporales</taxon>
        <taxon>Micromonosporaceae</taxon>
        <taxon>Actinocatenispora</taxon>
    </lineage>
</organism>
<reference evidence="5" key="1">
    <citation type="submission" date="2021-01" db="EMBL/GenBank/DDBJ databases">
        <title>Whole genome shotgun sequence of Actinocatenispora rupis NBRC 107355.</title>
        <authorList>
            <person name="Komaki H."/>
            <person name="Tamura T."/>
        </authorList>
    </citation>
    <scope>NUCLEOTIDE SEQUENCE</scope>
    <source>
        <strain evidence="5">NBRC 107355</strain>
    </source>
</reference>
<dbReference type="GO" id="GO:0031956">
    <property type="term" value="F:medium-chain fatty acid-CoA ligase activity"/>
    <property type="evidence" value="ECO:0007669"/>
    <property type="project" value="TreeGrafter"/>
</dbReference>
<evidence type="ECO:0000259" key="4">
    <source>
        <dbReference type="Pfam" id="PF13193"/>
    </source>
</evidence>
<sequence length="551" mass="59841">MGDNGTMMTGVESLRLPSAEVAAGYRAKGWWRDETFLDDLARAVATRPDHPALIAYEGDTPRTISYRELSELVERFAAALLSLGVGRGDVVAMYLPNVWQLTPLWLACGRIGAVGAAMFPSLEERELRFTLTTTEAPVCVSLDRIGDVDIAARVAAAAPDTVRHRVVIGTGSTADALDFTGYFLDTEHPAADPALALRPDEPAALVSTSGTSGRMKAVAHTSNTLYAAARAGAEPYGLGPDDVIVVPHPHLHMAGMTYGALMPLQLNATWLIYDRPHDMALLLDTVERHAVTWAYMAPGYLVDLVAAQRDRARDTRTLRRIVSGSAPLQPDLVESVRETFQVPVHALWGMTENAAVTMTRPDDPDDWATRSDGRAVPWMEVRIDAEDGEESGRLLVRGASQCLGYLHQRDVYDASLDGDWFDTGDIARPDGRGGIRIVGRRSDLIIRSDGLKLPVLLVEGLLARHPGIKELALVGYPDPAVPGAELCCAVVVPQGRPPTLAELHDTLAGTGCARAFWPDRVQFVWELPKNSVGKIQRAPLRRRLELAAAPR</sequence>
<dbReference type="Gene3D" id="3.40.50.12780">
    <property type="entry name" value="N-terminal domain of ligase-like"/>
    <property type="match status" value="1"/>
</dbReference>
<evidence type="ECO:0000259" key="3">
    <source>
        <dbReference type="Pfam" id="PF00501"/>
    </source>
</evidence>
<evidence type="ECO:0000313" key="5">
    <source>
        <dbReference type="EMBL" id="GID16309.1"/>
    </source>
</evidence>